<protein>
    <submittedName>
        <fullName evidence="3">Uncharacterized protein</fullName>
    </submittedName>
</protein>
<evidence type="ECO:0000313" key="3">
    <source>
        <dbReference type="EMBL" id="PEJ24659.1"/>
    </source>
</evidence>
<evidence type="ECO:0000313" key="2">
    <source>
        <dbReference type="EMBL" id="AXN40696.1"/>
    </source>
</evidence>
<dbReference type="RefSeq" id="WP_098178074.1">
    <property type="nucleotide sequence ID" value="NZ_CP030926.1"/>
</dbReference>
<name>A0AAX0RVA9_9BACI</name>
<dbReference type="EMBL" id="NUEQ01000127">
    <property type="protein sequence ID" value="PEJ24659.1"/>
    <property type="molecule type" value="Genomic_DNA"/>
</dbReference>
<feature type="transmembrane region" description="Helical" evidence="1">
    <location>
        <begin position="6"/>
        <end position="22"/>
    </location>
</feature>
<gene>
    <name evidence="3" type="ORF">CN689_26995</name>
    <name evidence="2" type="ORF">DTO10_21485</name>
</gene>
<organism evidence="3 4">
    <name type="scientific">Peribacillus butanolivorans</name>
    <dbReference type="NCBI Taxonomy" id="421767"/>
    <lineage>
        <taxon>Bacteria</taxon>
        <taxon>Bacillati</taxon>
        <taxon>Bacillota</taxon>
        <taxon>Bacilli</taxon>
        <taxon>Bacillales</taxon>
        <taxon>Bacillaceae</taxon>
        <taxon>Peribacillus</taxon>
    </lineage>
</organism>
<sequence>MTIEIGVIIATASVIIGFFTFNRNRDKDVKSDATESAIIRTKLDNIGQSVDSIRIDFKASDQRWTALSETVIRIDESTKQAHKRSDQIEKKGDV</sequence>
<dbReference type="Proteomes" id="UP000260457">
    <property type="component" value="Chromosome"/>
</dbReference>
<keyword evidence="1" id="KW-0472">Membrane</keyword>
<keyword evidence="1" id="KW-1133">Transmembrane helix</keyword>
<evidence type="ECO:0000256" key="1">
    <source>
        <dbReference type="SAM" id="Phobius"/>
    </source>
</evidence>
<dbReference type="GeneID" id="95400788"/>
<keyword evidence="1" id="KW-0812">Transmembrane</keyword>
<accession>A0AAX0RVA9</accession>
<keyword evidence="5" id="KW-1185">Reference proteome</keyword>
<dbReference type="AlphaFoldDB" id="A0AAX0RVA9"/>
<evidence type="ECO:0000313" key="4">
    <source>
        <dbReference type="Proteomes" id="UP000220106"/>
    </source>
</evidence>
<dbReference type="KEGG" id="pbut:DTO10_21485"/>
<proteinExistence type="predicted"/>
<dbReference type="EMBL" id="CP030926">
    <property type="protein sequence ID" value="AXN40696.1"/>
    <property type="molecule type" value="Genomic_DNA"/>
</dbReference>
<reference evidence="3 4" key="1">
    <citation type="submission" date="2017-09" db="EMBL/GenBank/DDBJ databases">
        <title>Large-scale bioinformatics analysis of Bacillus genomes uncovers conserved roles of natural products in bacterial physiology.</title>
        <authorList>
            <consortium name="Agbiome Team Llc"/>
            <person name="Bleich R.M."/>
            <person name="Kirk G.J."/>
            <person name="Santa Maria K.C."/>
            <person name="Allen S.E."/>
            <person name="Farag S."/>
            <person name="Shank E.A."/>
            <person name="Bowers A."/>
        </authorList>
    </citation>
    <scope>NUCLEOTIDE SEQUENCE [LARGE SCALE GENOMIC DNA]</scope>
    <source>
        <strain evidence="3 4">AFS003229</strain>
    </source>
</reference>
<dbReference type="Proteomes" id="UP000220106">
    <property type="component" value="Unassembled WGS sequence"/>
</dbReference>
<reference evidence="2 5" key="2">
    <citation type="submission" date="2018-07" db="EMBL/GenBank/DDBJ databases">
        <title>The molecular basis for the intramolecular migration of carboxyl group in the catabolism of para-hydroxybenzoate via gentisate.</title>
        <authorList>
            <person name="Zhao H."/>
            <person name="Xu Y."/>
            <person name="Lin S."/>
            <person name="Spain J.C."/>
            <person name="Zhou N.-Y."/>
        </authorList>
    </citation>
    <scope>NUCLEOTIDE SEQUENCE [LARGE SCALE GENOMIC DNA]</scope>
    <source>
        <strain evidence="2 5">PHB-7a</strain>
    </source>
</reference>
<evidence type="ECO:0000313" key="5">
    <source>
        <dbReference type="Proteomes" id="UP000260457"/>
    </source>
</evidence>